<feature type="compositionally biased region" description="Basic and acidic residues" evidence="1">
    <location>
        <begin position="57"/>
        <end position="66"/>
    </location>
</feature>
<evidence type="ECO:0000313" key="4">
    <source>
        <dbReference type="Proteomes" id="UP000613177"/>
    </source>
</evidence>
<dbReference type="PROSITE" id="PS50878">
    <property type="entry name" value="RT_POL"/>
    <property type="match status" value="1"/>
</dbReference>
<dbReference type="Proteomes" id="UP000613177">
    <property type="component" value="Unassembled WGS sequence"/>
</dbReference>
<dbReference type="InterPro" id="IPR043502">
    <property type="entry name" value="DNA/RNA_pol_sf"/>
</dbReference>
<feature type="region of interest" description="Disordered" evidence="1">
    <location>
        <begin position="1"/>
        <end position="26"/>
    </location>
</feature>
<comment type="caution">
    <text evidence="3">The sequence shown here is derived from an EMBL/GenBank/DDBJ whole genome shotgun (WGS) entry which is preliminary data.</text>
</comment>
<feature type="compositionally biased region" description="Polar residues" evidence="1">
    <location>
        <begin position="160"/>
        <end position="171"/>
    </location>
</feature>
<protein>
    <recommendedName>
        <fullName evidence="2">Reverse transcriptase domain-containing protein</fullName>
    </recommendedName>
</protein>
<proteinExistence type="predicted"/>
<name>A0A8H7VPR0_9FUNG</name>
<evidence type="ECO:0000256" key="1">
    <source>
        <dbReference type="SAM" id="MobiDB-lite"/>
    </source>
</evidence>
<feature type="region of interest" description="Disordered" evidence="1">
    <location>
        <begin position="38"/>
        <end position="66"/>
    </location>
</feature>
<dbReference type="EMBL" id="JAEPRE010000437">
    <property type="protein sequence ID" value="KAG2228500.1"/>
    <property type="molecule type" value="Genomic_DNA"/>
</dbReference>
<gene>
    <name evidence="3" type="ORF">INT48_005091</name>
</gene>
<feature type="region of interest" description="Disordered" evidence="1">
    <location>
        <begin position="132"/>
        <end position="188"/>
    </location>
</feature>
<sequence>MTNLPGPSPEKLLVPESSGSQNSLDDFTVNPIWTQALRSASPSPAAITTRSTSGKRSRTEENHEVRDISTLTKSDLIAMVKNLQEQNLILTKCLADAHAATFNSPASKKKEESFSRPSSSMMSKYATVVTQTEFPPLPKGKPSSDNTAKNKKSGSKSDKIVTQAQSPISNPQKKKKNALNRKPTPQAKAWAKRLFNTTTSSSGENNTDSATVPGYTFIYLPSNKRVPYSELRDRIKLLDINLNRVYSLGRPAKNVISLLIHNGYVPELLNLCAKAGVTPLTNFNPTSGATIGDPELIATLKSDIQKEEKAKSLYYNNLLRATVHTRNAKLGLSILKYFNNLESSDMHYIPDISVTQFIKLKPTSVQAPRHTMSKNAMLGGFDAASIFGSLETPANCDTHNAQDINATTTITTIDANSDTDVAMGNLFTNWTQIHNYATLHGNATKGFGGLTFLIRPNFPYHVHTLPITSTHQLSIVIGSTITIHGFYLPLSMPNPVYQSLLSSLDFNITPVVLTMGDYNTRLGPFTNDSRLTNPRANFFLNWLRINQVQLWNKILTLGQPTYETNTGSSIIDFFISKTNAFNRIPTMTIESEINLNSDHHLLKFNFTAPVRQLPPEKSQGRKLWKLQRLKETEVNKLYRTLFFQNILPIHQELKCFFRNQVDRHDHLYKTGSTASGLQQFHNDQQKENNINNSNGFSFQFLNNSPQTFIDIIGNKLESAIHDALDRSVTVAEPRKKDWKFFWNKFLQHLADLRQNAYLKWRHSRQSNAGVEVIAEHWNLYKTSCGELKKNIKIEKRLHWKKFCSEIKTMPTNQVYSVIKKIKNKNSANCTYSHIDGPQAAADSMADHLRNVYGGNQEDLSSWRSSRTPLYIDVKHPYFFSPEAVKTVILSMASKKAPGKDHITKEMLVDICLPLSKFLADFFTLCYTWAWTPSNYRSALVVPIFKKGNPTLAENYRPISLTTTFRKIFERCLQTNLLEWMPALDVSQGGFRASRGSVDQSLNLVALQQQFKQLYGENPSLCMLDQKAAYDSLSRSVIFKRLYPHLPKPLFHTLRNLFNMVTSEVVLQNACSSPILPAKGVLQGSILSPFLYAVFINELPLFLRTVPTRFPLFVDIAVQYKAELPHNTTLPLTLDPITYGDYTLTETEAATVRKENVLRQTTAIHMLCYADDVCIIAHKRDMPLLIQMVEDFSNNYKFKWSPPKCCLINYNSSRRPISIYGIPLPIVESHKYLGIPMNANGVDVNAMLNISTRKAKATMQLMRRIGVHQYGYGLYIALQIYRVFVRPIMEFAVAILGLNATTGMILDKTQAKCLNMTLNRSEHLNAPPHVLNIMAGIPSLNTRVQILTFKFQYRLKKFLPHFALLSCIKYTHSKEKYAPQLWKRFEKNKLWHKWLTDTRNTSHDITDQYIETEVLKWCNKKPSSQRAYRESPGYDPILYYPCTNKERLRLVKWRLHWLPSFPLHTCRCGEPLVKRNHYLSCPLLNNIITKLILDLPDDFQIEEDQDEDGNPTTHLLDRVLNILPSKLSSTHYKHWEKTWPSILKWINAIDWANHPEGSFDDDNNSGDLFRDYLTTHKTKNNKRSK</sequence>
<dbReference type="Gene3D" id="3.60.10.10">
    <property type="entry name" value="Endonuclease/exonuclease/phosphatase"/>
    <property type="match status" value="1"/>
</dbReference>
<evidence type="ECO:0000259" key="2">
    <source>
        <dbReference type="PROSITE" id="PS50878"/>
    </source>
</evidence>
<dbReference type="PANTHER" id="PTHR19446">
    <property type="entry name" value="REVERSE TRANSCRIPTASES"/>
    <property type="match status" value="1"/>
</dbReference>
<reference evidence="3" key="1">
    <citation type="submission" date="2021-01" db="EMBL/GenBank/DDBJ databases">
        <title>Metabolic potential, ecology and presence of endohyphal bacteria is reflected in genomic diversity of Mucoromycotina.</title>
        <authorList>
            <person name="Muszewska A."/>
            <person name="Okrasinska A."/>
            <person name="Steczkiewicz K."/>
            <person name="Drgas O."/>
            <person name="Orlowska M."/>
            <person name="Perlinska-Lenart U."/>
            <person name="Aleksandrzak-Piekarczyk T."/>
            <person name="Szatraj K."/>
            <person name="Zielenkiewicz U."/>
            <person name="Pilsyk S."/>
            <person name="Malc E."/>
            <person name="Mieczkowski P."/>
            <person name="Kruszewska J.S."/>
            <person name="Biernat P."/>
            <person name="Pawlowska J."/>
        </authorList>
    </citation>
    <scope>NUCLEOTIDE SEQUENCE</scope>
    <source>
        <strain evidence="3">WA0000018081</strain>
    </source>
</reference>
<accession>A0A8H7VPR0</accession>
<dbReference type="InterPro" id="IPR000477">
    <property type="entry name" value="RT_dom"/>
</dbReference>
<dbReference type="Pfam" id="PF00078">
    <property type="entry name" value="RVT_1"/>
    <property type="match status" value="1"/>
</dbReference>
<feature type="compositionally biased region" description="Polar residues" evidence="1">
    <location>
        <begin position="17"/>
        <end position="26"/>
    </location>
</feature>
<dbReference type="CDD" id="cd01650">
    <property type="entry name" value="RT_nLTR_like"/>
    <property type="match status" value="1"/>
</dbReference>
<keyword evidence="4" id="KW-1185">Reference proteome</keyword>
<dbReference type="SUPFAM" id="SSF56219">
    <property type="entry name" value="DNase I-like"/>
    <property type="match status" value="1"/>
</dbReference>
<evidence type="ECO:0000313" key="3">
    <source>
        <dbReference type="EMBL" id="KAG2228500.1"/>
    </source>
</evidence>
<feature type="domain" description="Reverse transcriptase" evidence="2">
    <location>
        <begin position="924"/>
        <end position="1223"/>
    </location>
</feature>
<dbReference type="InterPro" id="IPR036691">
    <property type="entry name" value="Endo/exonu/phosph_ase_sf"/>
</dbReference>
<organism evidence="3 4">
    <name type="scientific">Thamnidium elegans</name>
    <dbReference type="NCBI Taxonomy" id="101142"/>
    <lineage>
        <taxon>Eukaryota</taxon>
        <taxon>Fungi</taxon>
        <taxon>Fungi incertae sedis</taxon>
        <taxon>Mucoromycota</taxon>
        <taxon>Mucoromycotina</taxon>
        <taxon>Mucoromycetes</taxon>
        <taxon>Mucorales</taxon>
        <taxon>Mucorineae</taxon>
        <taxon>Mucoraceae</taxon>
        <taxon>Thamnidium</taxon>
    </lineage>
</organism>
<dbReference type="SUPFAM" id="SSF56672">
    <property type="entry name" value="DNA/RNA polymerases"/>
    <property type="match status" value="1"/>
</dbReference>